<evidence type="ECO:0000256" key="3">
    <source>
        <dbReference type="ARBA" id="ARBA00022448"/>
    </source>
</evidence>
<evidence type="ECO:0000256" key="6">
    <source>
        <dbReference type="SAM" id="SignalP"/>
    </source>
</evidence>
<feature type="domain" description="Solute-binding protein family 5" evidence="7">
    <location>
        <begin position="80"/>
        <end position="459"/>
    </location>
</feature>
<comment type="similarity">
    <text evidence="2">Belongs to the bacterial solute-binding protein 5 family.</text>
</comment>
<protein>
    <submittedName>
        <fullName evidence="8">Peptide ABC transporter substrate-binding protein</fullName>
    </submittedName>
</protein>
<dbReference type="GO" id="GO:1904680">
    <property type="term" value="F:peptide transmembrane transporter activity"/>
    <property type="evidence" value="ECO:0007669"/>
    <property type="project" value="TreeGrafter"/>
</dbReference>
<organism evidence="8 9">
    <name type="scientific">Lactobacillus equicursoris</name>
    <dbReference type="NCBI Taxonomy" id="420645"/>
    <lineage>
        <taxon>Bacteria</taxon>
        <taxon>Bacillati</taxon>
        <taxon>Bacillota</taxon>
        <taxon>Bacilli</taxon>
        <taxon>Lactobacillales</taxon>
        <taxon>Lactobacillaceae</taxon>
        <taxon>Lactobacillus</taxon>
    </lineage>
</organism>
<dbReference type="InterPro" id="IPR000914">
    <property type="entry name" value="SBP_5_dom"/>
</dbReference>
<dbReference type="GO" id="GO:0015833">
    <property type="term" value="P:peptide transport"/>
    <property type="evidence" value="ECO:0007669"/>
    <property type="project" value="UniProtKB-KW"/>
</dbReference>
<dbReference type="FunFam" id="3.90.76.10:FF:000001">
    <property type="entry name" value="Oligopeptide ABC transporter substrate-binding protein"/>
    <property type="match status" value="1"/>
</dbReference>
<accession>A0A844FPA1</accession>
<keyword evidence="3" id="KW-0813">Transport</keyword>
<evidence type="ECO:0000313" key="9">
    <source>
        <dbReference type="Proteomes" id="UP000452141"/>
    </source>
</evidence>
<evidence type="ECO:0000256" key="1">
    <source>
        <dbReference type="ARBA" id="ARBA00004193"/>
    </source>
</evidence>
<dbReference type="PANTHER" id="PTHR30290:SF10">
    <property type="entry name" value="PERIPLASMIC OLIGOPEPTIDE-BINDING PROTEIN-RELATED"/>
    <property type="match status" value="1"/>
</dbReference>
<dbReference type="SUPFAM" id="SSF53850">
    <property type="entry name" value="Periplasmic binding protein-like II"/>
    <property type="match status" value="1"/>
</dbReference>
<comment type="caution">
    <text evidence="8">The sequence shown here is derived from an EMBL/GenBank/DDBJ whole genome shotgun (WGS) entry which is preliminary data.</text>
</comment>
<evidence type="ECO:0000259" key="7">
    <source>
        <dbReference type="Pfam" id="PF00496"/>
    </source>
</evidence>
<sequence>MKFSKLAISSLAIASLFSLTACSKSSSSSSKAASADKQKLNWMEEAELSTIDGSKILDDTSFNQVNQVMEGLYTLGNNAKVKNALATKTTVSKDKKTWTFNLRKNAKWSNGDAVTAKDFVFSWRRTVNPKTASEYSYLFSGIKNADAIVAGKKKPAALGVKAVGKYKLVVSLEQPIPYFKLLMAFPLFFPQNESAVKEYGSKYGTASKYMVYNGPFVHKGWTGSNLSWKLAKNQNYWDKKHVKLQTINYSVQKSPSTSYNLYQANKLDGAILDAQASKQLQKSTGYTVRKLASTQYLQFNIKKYKKFNNADLRRGISMAINRSALSKTLGATYEAATTFTSSGLTTVGGQDFTKLATGKAGKTYTTYNKSLAKKYFEKGLKEAGISKLSFTLLSTDDDTSKKLAEFVQSQLETNLGSKVSVKVQSIPSKTKLNRVLAGNFECTLSGWIADYADPISFLDCETTGNSYNYGKWSSKEYDKLIAASKKASGTARMKLLAQAEKLLMAEQGVTPLVQSNKAWMVKSKVKGIIYNSAGVCYNFKYAYIAK</sequence>
<dbReference type="InterPro" id="IPR023765">
    <property type="entry name" value="SBP_5_CS"/>
</dbReference>
<dbReference type="GO" id="GO:0042597">
    <property type="term" value="C:periplasmic space"/>
    <property type="evidence" value="ECO:0007669"/>
    <property type="project" value="UniProtKB-ARBA"/>
</dbReference>
<keyword evidence="5" id="KW-0571">Peptide transport</keyword>
<dbReference type="Gene3D" id="3.10.105.10">
    <property type="entry name" value="Dipeptide-binding Protein, Domain 3"/>
    <property type="match status" value="1"/>
</dbReference>
<feature type="signal peptide" evidence="6">
    <location>
        <begin position="1"/>
        <end position="21"/>
    </location>
</feature>
<dbReference type="InterPro" id="IPR039424">
    <property type="entry name" value="SBP_5"/>
</dbReference>
<evidence type="ECO:0000313" key="8">
    <source>
        <dbReference type="EMBL" id="MST80065.1"/>
    </source>
</evidence>
<dbReference type="AlphaFoldDB" id="A0A844FPA1"/>
<feature type="chain" id="PRO_5038688879" evidence="6">
    <location>
        <begin position="22"/>
        <end position="546"/>
    </location>
</feature>
<dbReference type="Proteomes" id="UP000452141">
    <property type="component" value="Unassembled WGS sequence"/>
</dbReference>
<dbReference type="Gene3D" id="3.40.190.10">
    <property type="entry name" value="Periplasmic binding protein-like II"/>
    <property type="match status" value="1"/>
</dbReference>
<gene>
    <name evidence="8" type="ORF">FYJ61_06265</name>
</gene>
<dbReference type="RefSeq" id="WP_154486984.1">
    <property type="nucleotide sequence ID" value="NZ_VUMW01000015.1"/>
</dbReference>
<keyword evidence="5" id="KW-0653">Protein transport</keyword>
<evidence type="ECO:0000256" key="4">
    <source>
        <dbReference type="ARBA" id="ARBA00022729"/>
    </source>
</evidence>
<dbReference type="Gene3D" id="3.90.76.10">
    <property type="entry name" value="Dipeptide-binding Protein, Domain 1"/>
    <property type="match status" value="1"/>
</dbReference>
<comment type="subcellular location">
    <subcellularLocation>
        <location evidence="1">Cell membrane</location>
        <topology evidence="1">Lipid-anchor</topology>
    </subcellularLocation>
</comment>
<proteinExistence type="inferred from homology"/>
<dbReference type="Pfam" id="PF00496">
    <property type="entry name" value="SBP_bac_5"/>
    <property type="match status" value="1"/>
</dbReference>
<reference evidence="8 9" key="1">
    <citation type="submission" date="2019-08" db="EMBL/GenBank/DDBJ databases">
        <title>In-depth cultivation of the pig gut microbiome towards novel bacterial diversity and tailored functional studies.</title>
        <authorList>
            <person name="Wylensek D."/>
            <person name="Hitch T.C.A."/>
            <person name="Clavel T."/>
        </authorList>
    </citation>
    <scope>NUCLEOTIDE SEQUENCE [LARGE SCALE GENOMIC DNA]</scope>
    <source>
        <strain evidence="8 9">WCA-470BD-2E</strain>
    </source>
</reference>
<dbReference type="PIRSF" id="PIRSF002741">
    <property type="entry name" value="MppA"/>
    <property type="match status" value="1"/>
</dbReference>
<keyword evidence="4 6" id="KW-0732">Signal</keyword>
<dbReference type="GO" id="GO:0043190">
    <property type="term" value="C:ATP-binding cassette (ABC) transporter complex"/>
    <property type="evidence" value="ECO:0007669"/>
    <property type="project" value="InterPro"/>
</dbReference>
<dbReference type="PROSITE" id="PS01040">
    <property type="entry name" value="SBP_BACTERIAL_5"/>
    <property type="match status" value="1"/>
</dbReference>
<evidence type="ECO:0000256" key="2">
    <source>
        <dbReference type="ARBA" id="ARBA00005695"/>
    </source>
</evidence>
<evidence type="ECO:0000256" key="5">
    <source>
        <dbReference type="ARBA" id="ARBA00022856"/>
    </source>
</evidence>
<dbReference type="PANTHER" id="PTHR30290">
    <property type="entry name" value="PERIPLASMIC BINDING COMPONENT OF ABC TRANSPORTER"/>
    <property type="match status" value="1"/>
</dbReference>
<dbReference type="InterPro" id="IPR030678">
    <property type="entry name" value="Peptide/Ni-bd"/>
</dbReference>
<dbReference type="EMBL" id="VUMW01000015">
    <property type="protein sequence ID" value="MST80065.1"/>
    <property type="molecule type" value="Genomic_DNA"/>
</dbReference>
<dbReference type="CDD" id="cd08504">
    <property type="entry name" value="PBP2_OppA"/>
    <property type="match status" value="1"/>
</dbReference>
<name>A0A844FPA1_9LACO</name>
<dbReference type="PROSITE" id="PS51257">
    <property type="entry name" value="PROKAR_LIPOPROTEIN"/>
    <property type="match status" value="1"/>
</dbReference>